<feature type="non-terminal residue" evidence="1">
    <location>
        <position position="695"/>
    </location>
</feature>
<protein>
    <recommendedName>
        <fullName evidence="3">DNA-directed DNA polymerase</fullName>
    </recommendedName>
</protein>
<evidence type="ECO:0008006" key="3">
    <source>
        <dbReference type="Google" id="ProtNLM"/>
    </source>
</evidence>
<comment type="caution">
    <text evidence="1">The sequence shown here is derived from an EMBL/GenBank/DDBJ whole genome shotgun (WGS) entry which is preliminary data.</text>
</comment>
<accession>A0ABN9WUT8</accession>
<gene>
    <name evidence="1" type="ORF">PCOR1329_LOCUS70321</name>
</gene>
<organism evidence="1 2">
    <name type="scientific">Prorocentrum cordatum</name>
    <dbReference type="NCBI Taxonomy" id="2364126"/>
    <lineage>
        <taxon>Eukaryota</taxon>
        <taxon>Sar</taxon>
        <taxon>Alveolata</taxon>
        <taxon>Dinophyceae</taxon>
        <taxon>Prorocentrales</taxon>
        <taxon>Prorocentraceae</taxon>
        <taxon>Prorocentrum</taxon>
    </lineage>
</organism>
<keyword evidence="2" id="KW-1185">Reference proteome</keyword>
<evidence type="ECO:0000313" key="1">
    <source>
        <dbReference type="EMBL" id="CAK0889960.1"/>
    </source>
</evidence>
<dbReference type="EMBL" id="CAUYUJ010019281">
    <property type="protein sequence ID" value="CAK0889960.1"/>
    <property type="molecule type" value="Genomic_DNA"/>
</dbReference>
<evidence type="ECO:0000313" key="2">
    <source>
        <dbReference type="Proteomes" id="UP001189429"/>
    </source>
</evidence>
<sequence>MADVVRLRRRARQHVPLRPLRATWFAQYKDLCTVKQSDILNVGVHFQAASRSGGQRSSLHFTPLRDEAGRDAAPAQLSRTLAALWGVARDRAQSRQRGPGFRNVCVVRPAALDAHVAEAAARGERHCAAPRADQSKTHFVLDIPLPLQLEVGVHGCETCRAHGARGCGFPVTLADIRAACPGVLVLQTEKHGLILATRFFLLHLLQNFNEVFCGRASRRAIAEYCSANCLAFSVGSRALWYLSAVPSNCALRAFICDALENYLAPLVEHMRKHVNVYSGSVVRGDGNWDLAVRVLNNKEREFSVILGWIGVDGAPLKPVIASKTEDLVDLLPDLDDVASSLKRDRLEAGLGLAASAPICHCADVYGKHRLKLAEFYMGKYPEQTTTVVADTPKADGSQAVDRFSEPLTAIAGDPVHDVIALRRCASPSCNDCRDFIHDHQDILSRLSAPPDAPPAGQAPARPRTRDLFEAGVTLLRTAVEKTVATFQASMGADADGAADLRRFLQLPNVSKCRLWKKEFGAYPPRGVVSRIARRAGVQVDSSMAFRGRASPKQFEAERVRGLRSVWAAKVRAHYRRLLKPLRVEGLWAWQSAARAIRAAGVPVQSGTVPVERLWECLKGMLPRGARAVSLRWFNVLSQLAFLRFNYRHYGTGCLPPWAERDALLAQRLEAVVTLGVELEDDDGLDHLKHLFAPFL</sequence>
<dbReference type="Proteomes" id="UP001189429">
    <property type="component" value="Unassembled WGS sequence"/>
</dbReference>
<name>A0ABN9WUT8_9DINO</name>
<reference evidence="1" key="1">
    <citation type="submission" date="2023-10" db="EMBL/GenBank/DDBJ databases">
        <authorList>
            <person name="Chen Y."/>
            <person name="Shah S."/>
            <person name="Dougan E. K."/>
            <person name="Thang M."/>
            <person name="Chan C."/>
        </authorList>
    </citation>
    <scope>NUCLEOTIDE SEQUENCE [LARGE SCALE GENOMIC DNA]</scope>
</reference>
<proteinExistence type="predicted"/>